<dbReference type="Gene3D" id="3.20.20.140">
    <property type="entry name" value="Metal-dependent hydrolases"/>
    <property type="match status" value="1"/>
</dbReference>
<dbReference type="InterPro" id="IPR015991">
    <property type="entry name" value="TatD/YcfH-like"/>
</dbReference>
<dbReference type="Pfam" id="PF01026">
    <property type="entry name" value="TatD_DNase"/>
    <property type="match status" value="1"/>
</dbReference>
<dbReference type="AlphaFoldDB" id="A0A0F9IRT2"/>
<proteinExistence type="predicted"/>
<sequence length="278" mass="30649">MLVDSHCHLQDSQFESDRDEVLDRARQAGVSAFVVIGTDLESSWRAVDLADSHSDVYAAVGVHPHDAKDLDDRTLGALERLADSPKVVAIGEIGLDYYRKLSPPEAQIDAFHRQLDLAQRLSLPVVIHSREADGETYDVIASYEERALPDWPKDRPLGVMHCFAGDLMLALRYIQIGFMISIPGTCTYPKADRVGAVAGGIPLRWMAVETDAPYLPPQPHRGRRNEPAYLPDTVARIAELRGDSVQTVAERTAMATAWLFGLGDITGPELPPKTEEVK</sequence>
<dbReference type="GO" id="GO:0004536">
    <property type="term" value="F:DNA nuclease activity"/>
    <property type="evidence" value="ECO:0007669"/>
    <property type="project" value="InterPro"/>
</dbReference>
<dbReference type="PANTHER" id="PTHR46124:SF2">
    <property type="entry name" value="D-AMINOACYL-TRNA DEACYLASE"/>
    <property type="match status" value="1"/>
</dbReference>
<dbReference type="InterPro" id="IPR032466">
    <property type="entry name" value="Metal_Hydrolase"/>
</dbReference>
<dbReference type="InterPro" id="IPR001130">
    <property type="entry name" value="TatD-like"/>
</dbReference>
<reference evidence="3" key="1">
    <citation type="journal article" date="2015" name="Nature">
        <title>Complex archaea that bridge the gap between prokaryotes and eukaryotes.</title>
        <authorList>
            <person name="Spang A."/>
            <person name="Saw J.H."/>
            <person name="Jorgensen S.L."/>
            <person name="Zaremba-Niedzwiedzka K."/>
            <person name="Martijn J."/>
            <person name="Lind A.E."/>
            <person name="van Eijk R."/>
            <person name="Schleper C."/>
            <person name="Guy L."/>
            <person name="Ettema T.J."/>
        </authorList>
    </citation>
    <scope>NUCLEOTIDE SEQUENCE</scope>
</reference>
<keyword evidence="1" id="KW-0479">Metal-binding</keyword>
<accession>A0A0F9IRT2</accession>
<comment type="caution">
    <text evidence="3">The sequence shown here is derived from an EMBL/GenBank/DDBJ whole genome shotgun (WGS) entry which is preliminary data.</text>
</comment>
<dbReference type="SUPFAM" id="SSF51556">
    <property type="entry name" value="Metallo-dependent hydrolases"/>
    <property type="match status" value="1"/>
</dbReference>
<gene>
    <name evidence="3" type="ORF">LCGC14_1910600</name>
</gene>
<dbReference type="GO" id="GO:0046872">
    <property type="term" value="F:metal ion binding"/>
    <property type="evidence" value="ECO:0007669"/>
    <property type="project" value="UniProtKB-KW"/>
</dbReference>
<name>A0A0F9IRT2_9ZZZZ</name>
<dbReference type="EMBL" id="LAZR01020172">
    <property type="protein sequence ID" value="KKL89847.1"/>
    <property type="molecule type" value="Genomic_DNA"/>
</dbReference>
<evidence type="ECO:0000256" key="2">
    <source>
        <dbReference type="ARBA" id="ARBA00022801"/>
    </source>
</evidence>
<dbReference type="FunFam" id="3.20.20.140:FF:000005">
    <property type="entry name" value="TatD family hydrolase"/>
    <property type="match status" value="1"/>
</dbReference>
<keyword evidence="2" id="KW-0378">Hydrolase</keyword>
<dbReference type="PANTHER" id="PTHR46124">
    <property type="entry name" value="D-AMINOACYL-TRNA DEACYLASE"/>
    <property type="match status" value="1"/>
</dbReference>
<dbReference type="NCBIfam" id="TIGR00010">
    <property type="entry name" value="YchF/TatD family DNA exonuclease"/>
    <property type="match status" value="1"/>
</dbReference>
<dbReference type="GO" id="GO:0005829">
    <property type="term" value="C:cytosol"/>
    <property type="evidence" value="ECO:0007669"/>
    <property type="project" value="TreeGrafter"/>
</dbReference>
<evidence type="ECO:0000256" key="1">
    <source>
        <dbReference type="ARBA" id="ARBA00022723"/>
    </source>
</evidence>
<evidence type="ECO:0000313" key="3">
    <source>
        <dbReference type="EMBL" id="KKL89847.1"/>
    </source>
</evidence>
<protein>
    <submittedName>
        <fullName evidence="3">Uncharacterized protein</fullName>
    </submittedName>
</protein>
<dbReference type="GO" id="GO:0016788">
    <property type="term" value="F:hydrolase activity, acting on ester bonds"/>
    <property type="evidence" value="ECO:0007669"/>
    <property type="project" value="InterPro"/>
</dbReference>
<dbReference type="PIRSF" id="PIRSF005902">
    <property type="entry name" value="DNase_TatD"/>
    <property type="match status" value="1"/>
</dbReference>
<dbReference type="CDD" id="cd01310">
    <property type="entry name" value="TatD_DNAse"/>
    <property type="match status" value="1"/>
</dbReference>
<organism evidence="3">
    <name type="scientific">marine sediment metagenome</name>
    <dbReference type="NCBI Taxonomy" id="412755"/>
    <lineage>
        <taxon>unclassified sequences</taxon>
        <taxon>metagenomes</taxon>
        <taxon>ecological metagenomes</taxon>
    </lineage>
</organism>